<feature type="compositionally biased region" description="Polar residues" evidence="1">
    <location>
        <begin position="13"/>
        <end position="23"/>
    </location>
</feature>
<sequence>MVGRIPGVPDESTVISAISSEATGTKPGVPDEEKKKDDADNDKSIGLEMTVDEETNDKFVHGKEQVNNNEDEEMTYSKVEESRKGDAKISDVAKADVEKIEKIKDDAKKAKLPPTSSSLSVSLGFDDQFIKLSSDTSLVSTVKDTTDAKINSLLDIKIQSKVPYIQSPFVLVVPILVIYEPSVLTPILKTPSVAHATTLLTPLSVSTIPPPAPKSSKIQKLTIDLKQESEKSALEIRKIKREKAKKQKMPKYNIKSTDKTELKEYDQKSALYQTMHESKSFNKNHDNHALYHAFIEALIANENAIDKGVADTVKNHKRQHDDGDDEKYPLIRPNQGKKTKIRRTKESESSKKSSTTKETSKGKASSKSSKTGHLTVAVDYFFNNDLGFLKSFDHVKNYITSITKTKAGRYEIAGIKDMVPALWSTIKHAYDKDDEKDQALGRKAVSVKKLHGYGHLDEIMVKRADRELYKFKEGDFMDLHLNGTKDMLLLAVQHKLFHLNDSEIVDFIVALRYNKEMSMRKWTATDKRRSELMVELIEKQMRERRIIQNLKRLFGARELKMDYKLMTRTV</sequence>
<comment type="caution">
    <text evidence="2">The sequence shown here is derived from an EMBL/GenBank/DDBJ whole genome shotgun (WGS) entry which is preliminary data.</text>
</comment>
<evidence type="ECO:0000313" key="2">
    <source>
        <dbReference type="EMBL" id="GEU87333.1"/>
    </source>
</evidence>
<gene>
    <name evidence="2" type="ORF">Tci_059311</name>
</gene>
<feature type="compositionally biased region" description="Low complexity" evidence="1">
    <location>
        <begin position="352"/>
        <end position="368"/>
    </location>
</feature>
<evidence type="ECO:0000256" key="1">
    <source>
        <dbReference type="SAM" id="MobiDB-lite"/>
    </source>
</evidence>
<proteinExistence type="predicted"/>
<feature type="region of interest" description="Disordered" evidence="1">
    <location>
        <begin position="315"/>
        <end position="368"/>
    </location>
</feature>
<feature type="compositionally biased region" description="Basic and acidic residues" evidence="1">
    <location>
        <begin position="29"/>
        <end position="45"/>
    </location>
</feature>
<dbReference type="AlphaFoldDB" id="A0A6L2NMD4"/>
<protein>
    <submittedName>
        <fullName evidence="2">Uncharacterized protein</fullName>
    </submittedName>
</protein>
<accession>A0A6L2NMD4</accession>
<dbReference type="EMBL" id="BKCJ010009518">
    <property type="protein sequence ID" value="GEU87333.1"/>
    <property type="molecule type" value="Genomic_DNA"/>
</dbReference>
<name>A0A6L2NMD4_TANCI</name>
<reference evidence="2" key="1">
    <citation type="journal article" date="2019" name="Sci. Rep.">
        <title>Draft genome of Tanacetum cinerariifolium, the natural source of mosquito coil.</title>
        <authorList>
            <person name="Yamashiro T."/>
            <person name="Shiraishi A."/>
            <person name="Satake H."/>
            <person name="Nakayama K."/>
        </authorList>
    </citation>
    <scope>NUCLEOTIDE SEQUENCE</scope>
</reference>
<feature type="region of interest" description="Disordered" evidence="1">
    <location>
        <begin position="1"/>
        <end position="83"/>
    </location>
</feature>
<organism evidence="2">
    <name type="scientific">Tanacetum cinerariifolium</name>
    <name type="common">Dalmatian daisy</name>
    <name type="synonym">Chrysanthemum cinerariifolium</name>
    <dbReference type="NCBI Taxonomy" id="118510"/>
    <lineage>
        <taxon>Eukaryota</taxon>
        <taxon>Viridiplantae</taxon>
        <taxon>Streptophyta</taxon>
        <taxon>Embryophyta</taxon>
        <taxon>Tracheophyta</taxon>
        <taxon>Spermatophyta</taxon>
        <taxon>Magnoliopsida</taxon>
        <taxon>eudicotyledons</taxon>
        <taxon>Gunneridae</taxon>
        <taxon>Pentapetalae</taxon>
        <taxon>asterids</taxon>
        <taxon>campanulids</taxon>
        <taxon>Asterales</taxon>
        <taxon>Asteraceae</taxon>
        <taxon>Asteroideae</taxon>
        <taxon>Anthemideae</taxon>
        <taxon>Anthemidinae</taxon>
        <taxon>Tanacetum</taxon>
    </lineage>
</organism>